<comment type="subunit">
    <text evidence="2 8">Monomer.</text>
</comment>
<sequence>MYPPALPQQSPYTSCYCEENVYLLCQTFLTDEQVSSEWDIFGVFISNPSKTVALWGQKNARIPGSVVVWDYHVVLLLLPRLAGSGSWIYDFDTTLPIPCSSQEYLDESFLPFISEQYTSLFRIIPGRIFIDNFASDRSHMLLGNGELSSPPPYYPPIAGPVATEMGMTMNLMTAFVCMEKKSGTFGDVVELDELKHDLVTCVTE</sequence>
<evidence type="ECO:0000256" key="1">
    <source>
        <dbReference type="ARBA" id="ARBA00008985"/>
    </source>
</evidence>
<dbReference type="Proteomes" id="UP000054549">
    <property type="component" value="Unassembled WGS sequence"/>
</dbReference>
<dbReference type="PANTHER" id="PTHR13035">
    <property type="entry name" value="PROTEIN N-TERMINAL GLUTAMINE AMIDOHYDROLASE"/>
    <property type="match status" value="1"/>
</dbReference>
<organism evidence="10 11">
    <name type="scientific">Amanita muscaria (strain Koide BX008)</name>
    <dbReference type="NCBI Taxonomy" id="946122"/>
    <lineage>
        <taxon>Eukaryota</taxon>
        <taxon>Fungi</taxon>
        <taxon>Dikarya</taxon>
        <taxon>Basidiomycota</taxon>
        <taxon>Agaricomycotina</taxon>
        <taxon>Agaricomycetes</taxon>
        <taxon>Agaricomycetidae</taxon>
        <taxon>Agaricales</taxon>
        <taxon>Pluteineae</taxon>
        <taxon>Amanitaceae</taxon>
        <taxon>Amanita</taxon>
    </lineage>
</organism>
<accession>A0A0C2XGN4</accession>
<proteinExistence type="inferred from homology"/>
<evidence type="ECO:0000256" key="3">
    <source>
        <dbReference type="ARBA" id="ARBA00012718"/>
    </source>
</evidence>
<dbReference type="AlphaFoldDB" id="A0A0C2XGN4"/>
<protein>
    <recommendedName>
        <fullName evidence="4 8">Protein N-terminal glutamine amidohydrolase</fullName>
        <ecNumber evidence="3 8">3.5.1.122</ecNumber>
    </recommendedName>
    <alternativeName>
        <fullName evidence="6 8">Protein NH2-terminal glutamine deamidase</fullName>
    </alternativeName>
</protein>
<evidence type="ECO:0000313" key="10">
    <source>
        <dbReference type="EMBL" id="KIL68591.1"/>
    </source>
</evidence>
<dbReference type="OrthoDB" id="191192at2759"/>
<comment type="function">
    <text evidence="8">Mediates the side-chain deamidation of N-terminal glutamine residues to glutamate, an important step in N-end rule pathway of protein degradation. Conversion of the resulting N-terminal glutamine to glutamate renders the protein susceptible to arginylation, polyubiquitination and degradation as specified by the N-end rule. Does not act on substrates with internal or C-terminal glutamine and does not act on non-glutamine residues in any position.</text>
</comment>
<dbReference type="InParanoid" id="A0A0C2XGN4"/>
<feature type="domain" description="Protein N-terminal glutamine amidohydrolase alpha beta roll" evidence="9">
    <location>
        <begin position="12"/>
        <end position="196"/>
    </location>
</feature>
<dbReference type="GO" id="GO:0008418">
    <property type="term" value="F:protein-N-terminal asparagine amidohydrolase activity"/>
    <property type="evidence" value="ECO:0007669"/>
    <property type="project" value="UniProtKB-UniRule"/>
</dbReference>
<evidence type="ECO:0000256" key="8">
    <source>
        <dbReference type="RuleBase" id="RU367082"/>
    </source>
</evidence>
<comment type="catalytic activity">
    <reaction evidence="7 8">
        <text>N-terminal L-glutaminyl-[protein] + H2O = N-terminal L-glutamyl-[protein] + NH4(+)</text>
        <dbReference type="Rhea" id="RHEA:50680"/>
        <dbReference type="Rhea" id="RHEA-COMP:12668"/>
        <dbReference type="Rhea" id="RHEA-COMP:12777"/>
        <dbReference type="ChEBI" id="CHEBI:15377"/>
        <dbReference type="ChEBI" id="CHEBI:28938"/>
        <dbReference type="ChEBI" id="CHEBI:64721"/>
        <dbReference type="ChEBI" id="CHEBI:64722"/>
        <dbReference type="EC" id="3.5.1.122"/>
    </reaction>
</comment>
<evidence type="ECO:0000256" key="6">
    <source>
        <dbReference type="ARBA" id="ARBA00029677"/>
    </source>
</evidence>
<dbReference type="PANTHER" id="PTHR13035:SF0">
    <property type="entry name" value="PROTEIN N-TERMINAL GLUTAMINE AMIDOHYDROLASE"/>
    <property type="match status" value="1"/>
</dbReference>
<evidence type="ECO:0000313" key="11">
    <source>
        <dbReference type="Proteomes" id="UP000054549"/>
    </source>
</evidence>
<dbReference type="Pfam" id="PF09764">
    <property type="entry name" value="Nt_Gln_amidase"/>
    <property type="match status" value="1"/>
</dbReference>
<gene>
    <name evidence="10" type="ORF">M378DRAFT_158412</name>
</gene>
<evidence type="ECO:0000256" key="7">
    <source>
        <dbReference type="ARBA" id="ARBA00048768"/>
    </source>
</evidence>
<reference evidence="10 11" key="1">
    <citation type="submission" date="2014-04" db="EMBL/GenBank/DDBJ databases">
        <title>Evolutionary Origins and Diversification of the Mycorrhizal Mutualists.</title>
        <authorList>
            <consortium name="DOE Joint Genome Institute"/>
            <consortium name="Mycorrhizal Genomics Consortium"/>
            <person name="Kohler A."/>
            <person name="Kuo A."/>
            <person name="Nagy L.G."/>
            <person name="Floudas D."/>
            <person name="Copeland A."/>
            <person name="Barry K.W."/>
            <person name="Cichocki N."/>
            <person name="Veneault-Fourrey C."/>
            <person name="LaButti K."/>
            <person name="Lindquist E.A."/>
            <person name="Lipzen A."/>
            <person name="Lundell T."/>
            <person name="Morin E."/>
            <person name="Murat C."/>
            <person name="Riley R."/>
            <person name="Ohm R."/>
            <person name="Sun H."/>
            <person name="Tunlid A."/>
            <person name="Henrissat B."/>
            <person name="Grigoriev I.V."/>
            <person name="Hibbett D.S."/>
            <person name="Martin F."/>
        </authorList>
    </citation>
    <scope>NUCLEOTIDE SEQUENCE [LARGE SCALE GENOMIC DNA]</scope>
    <source>
        <strain evidence="10 11">Koide BX008</strain>
    </source>
</reference>
<comment type="similarity">
    <text evidence="1 8">Belongs to the NTAQ1 family.</text>
</comment>
<evidence type="ECO:0000256" key="2">
    <source>
        <dbReference type="ARBA" id="ARBA00011245"/>
    </source>
</evidence>
<dbReference type="GO" id="GO:0005829">
    <property type="term" value="C:cytosol"/>
    <property type="evidence" value="ECO:0007669"/>
    <property type="project" value="TreeGrafter"/>
</dbReference>
<evidence type="ECO:0000256" key="4">
    <source>
        <dbReference type="ARBA" id="ARBA00021247"/>
    </source>
</evidence>
<evidence type="ECO:0000256" key="5">
    <source>
        <dbReference type="ARBA" id="ARBA00022801"/>
    </source>
</evidence>
<name>A0A0C2XGN4_AMAMK</name>
<dbReference type="EMBL" id="KN818228">
    <property type="protein sequence ID" value="KIL68591.1"/>
    <property type="molecule type" value="Genomic_DNA"/>
</dbReference>
<evidence type="ECO:0000259" key="9">
    <source>
        <dbReference type="Pfam" id="PF09764"/>
    </source>
</evidence>
<dbReference type="HOGENOM" id="CLU_091083_0_0_1"/>
<dbReference type="InterPro" id="IPR023128">
    <property type="entry name" value="Prot_N_Gln_amidohydro_ab_roll"/>
</dbReference>
<dbReference type="InterPro" id="IPR037132">
    <property type="entry name" value="N_Gln_amidohydro_ab_roll_sf"/>
</dbReference>
<dbReference type="Gene3D" id="3.10.620.10">
    <property type="entry name" value="Protein N-terminal glutamine amidohydrolase, alpha beta roll"/>
    <property type="match status" value="1"/>
</dbReference>
<dbReference type="EC" id="3.5.1.122" evidence="3 8"/>
<dbReference type="GO" id="GO:0005634">
    <property type="term" value="C:nucleus"/>
    <property type="evidence" value="ECO:0007669"/>
    <property type="project" value="TreeGrafter"/>
</dbReference>
<dbReference type="InterPro" id="IPR039733">
    <property type="entry name" value="NTAQ1"/>
</dbReference>
<dbReference type="GO" id="GO:0070773">
    <property type="term" value="F:protein-N-terminal glutamine amidohydrolase activity"/>
    <property type="evidence" value="ECO:0007669"/>
    <property type="project" value="UniProtKB-UniRule"/>
</dbReference>
<keyword evidence="5 8" id="KW-0378">Hydrolase</keyword>
<keyword evidence="11" id="KW-1185">Reference proteome</keyword>